<dbReference type="Proteomes" id="UP000265520">
    <property type="component" value="Unassembled WGS sequence"/>
</dbReference>
<evidence type="ECO:0000313" key="2">
    <source>
        <dbReference type="EMBL" id="MCI29774.1"/>
    </source>
</evidence>
<evidence type="ECO:0000313" key="3">
    <source>
        <dbReference type="Proteomes" id="UP000265520"/>
    </source>
</evidence>
<keyword evidence="3" id="KW-1185">Reference proteome</keyword>
<feature type="domain" description="Tf2-1-like SH3-like" evidence="1">
    <location>
        <begin position="83"/>
        <end position="148"/>
    </location>
</feature>
<name>A0A392R106_9FABA</name>
<feature type="non-terminal residue" evidence="2">
    <location>
        <position position="1"/>
    </location>
</feature>
<proteinExistence type="predicted"/>
<reference evidence="2 3" key="1">
    <citation type="journal article" date="2018" name="Front. Plant Sci.">
        <title>Red Clover (Trifolium pratense) and Zigzag Clover (T. medium) - A Picture of Genomic Similarities and Differences.</title>
        <authorList>
            <person name="Dluhosova J."/>
            <person name="Istvanek J."/>
            <person name="Nedelnik J."/>
            <person name="Repkova J."/>
        </authorList>
    </citation>
    <scope>NUCLEOTIDE SEQUENCE [LARGE SCALE GENOMIC DNA]</scope>
    <source>
        <strain evidence="3">cv. 10/8</strain>
        <tissue evidence="2">Leaf</tissue>
    </source>
</reference>
<dbReference type="PANTHER" id="PTHR46148:SF52">
    <property type="entry name" value="OS04G0603800 PROTEIN"/>
    <property type="match status" value="1"/>
</dbReference>
<protein>
    <recommendedName>
        <fullName evidence="1">Tf2-1-like SH3-like domain-containing protein</fullName>
    </recommendedName>
</protein>
<feature type="non-terminal residue" evidence="2">
    <location>
        <position position="162"/>
    </location>
</feature>
<dbReference type="Pfam" id="PF24626">
    <property type="entry name" value="SH3_Tf2-1"/>
    <property type="match status" value="1"/>
</dbReference>
<sequence>AGYWYNTSYQSAICMTPFEALYGRTPPSLRSYITNDTPVASLDEMLTHKQQVLLILKDNLSKAQLRMRSLANAHRQDRKFVVGDWVWLKLVPYRQTSLRNRASPKLNKRYFGPYQISKVINPVAYELVLPPAARIHPVFHVSKLKPYKGPPPTIIPELDPSV</sequence>
<dbReference type="EMBL" id="LXQA010174878">
    <property type="protein sequence ID" value="MCI29774.1"/>
    <property type="molecule type" value="Genomic_DNA"/>
</dbReference>
<dbReference type="InterPro" id="IPR056924">
    <property type="entry name" value="SH3_Tf2-1"/>
</dbReference>
<evidence type="ECO:0000259" key="1">
    <source>
        <dbReference type="Pfam" id="PF24626"/>
    </source>
</evidence>
<accession>A0A392R106</accession>
<organism evidence="2 3">
    <name type="scientific">Trifolium medium</name>
    <dbReference type="NCBI Taxonomy" id="97028"/>
    <lineage>
        <taxon>Eukaryota</taxon>
        <taxon>Viridiplantae</taxon>
        <taxon>Streptophyta</taxon>
        <taxon>Embryophyta</taxon>
        <taxon>Tracheophyta</taxon>
        <taxon>Spermatophyta</taxon>
        <taxon>Magnoliopsida</taxon>
        <taxon>eudicotyledons</taxon>
        <taxon>Gunneridae</taxon>
        <taxon>Pentapetalae</taxon>
        <taxon>rosids</taxon>
        <taxon>fabids</taxon>
        <taxon>Fabales</taxon>
        <taxon>Fabaceae</taxon>
        <taxon>Papilionoideae</taxon>
        <taxon>50 kb inversion clade</taxon>
        <taxon>NPAAA clade</taxon>
        <taxon>Hologalegina</taxon>
        <taxon>IRL clade</taxon>
        <taxon>Trifolieae</taxon>
        <taxon>Trifolium</taxon>
    </lineage>
</organism>
<dbReference type="PANTHER" id="PTHR46148">
    <property type="entry name" value="CHROMO DOMAIN-CONTAINING PROTEIN"/>
    <property type="match status" value="1"/>
</dbReference>
<comment type="caution">
    <text evidence="2">The sequence shown here is derived from an EMBL/GenBank/DDBJ whole genome shotgun (WGS) entry which is preliminary data.</text>
</comment>
<dbReference type="AlphaFoldDB" id="A0A392R106"/>